<dbReference type="CDD" id="cd04690">
    <property type="entry name" value="NUDIX_Hydrolase"/>
    <property type="match status" value="1"/>
</dbReference>
<evidence type="ECO:0000256" key="4">
    <source>
        <dbReference type="ARBA" id="ARBA00022801"/>
    </source>
</evidence>
<dbReference type="RefSeq" id="WP_150437534.1">
    <property type="nucleotide sequence ID" value="NZ_VYKJ01000019.1"/>
</dbReference>
<keyword evidence="3" id="KW-0479">Metal-binding</keyword>
<dbReference type="InterPro" id="IPR015797">
    <property type="entry name" value="NUDIX_hydrolase-like_dom_sf"/>
</dbReference>
<organism evidence="7 8">
    <name type="scientific">Affinibrenneria salicis</name>
    <dbReference type="NCBI Taxonomy" id="2590031"/>
    <lineage>
        <taxon>Bacteria</taxon>
        <taxon>Pseudomonadati</taxon>
        <taxon>Pseudomonadota</taxon>
        <taxon>Gammaproteobacteria</taxon>
        <taxon>Enterobacterales</taxon>
        <taxon>Pectobacteriaceae</taxon>
        <taxon>Affinibrenneria</taxon>
    </lineage>
</organism>
<comment type="caution">
    <text evidence="7">The sequence shown here is derived from an EMBL/GenBank/DDBJ whole genome shotgun (WGS) entry which is preliminary data.</text>
</comment>
<accession>A0A5J5FRS1</accession>
<dbReference type="PANTHER" id="PTHR43758">
    <property type="entry name" value="7,8-DIHYDRO-8-OXOGUANINE TRIPHOSPHATASE"/>
    <property type="match status" value="1"/>
</dbReference>
<feature type="domain" description="Nudix hydrolase" evidence="6">
    <location>
        <begin position="2"/>
        <end position="131"/>
    </location>
</feature>
<dbReference type="Gene3D" id="3.90.79.10">
    <property type="entry name" value="Nucleoside Triphosphate Pyrophosphohydrolase"/>
    <property type="match status" value="1"/>
</dbReference>
<reference evidence="7 8" key="1">
    <citation type="submission" date="2019-09" db="EMBL/GenBank/DDBJ databases">
        <authorList>
            <person name="Li Y."/>
        </authorList>
    </citation>
    <scope>NUCLEOTIDE SEQUENCE [LARGE SCALE GENOMIC DNA]</scope>
    <source>
        <strain evidence="7 8">L3-3HA</strain>
    </source>
</reference>
<dbReference type="OrthoDB" id="9801098at2"/>
<dbReference type="AlphaFoldDB" id="A0A5J5FRS1"/>
<protein>
    <submittedName>
        <fullName evidence="7">NUDIX domain-containing protein</fullName>
    </submittedName>
</protein>
<dbReference type="GO" id="GO:0008413">
    <property type="term" value="F:8-oxo-7,8-dihydroguanosine triphosphate pyrophosphatase activity"/>
    <property type="evidence" value="ECO:0007669"/>
    <property type="project" value="TreeGrafter"/>
</dbReference>
<dbReference type="GO" id="GO:0042262">
    <property type="term" value="P:DNA protection"/>
    <property type="evidence" value="ECO:0007669"/>
    <property type="project" value="TreeGrafter"/>
</dbReference>
<keyword evidence="5" id="KW-0460">Magnesium</keyword>
<evidence type="ECO:0000259" key="6">
    <source>
        <dbReference type="PROSITE" id="PS51462"/>
    </source>
</evidence>
<dbReference type="PANTHER" id="PTHR43758:SF2">
    <property type="entry name" value="OXIDIZED PURINE NUCLEOSIDE TRIPHOSPHATE HYDROLASE"/>
    <property type="match status" value="1"/>
</dbReference>
<evidence type="ECO:0000256" key="5">
    <source>
        <dbReference type="ARBA" id="ARBA00022842"/>
    </source>
</evidence>
<evidence type="ECO:0000256" key="2">
    <source>
        <dbReference type="ARBA" id="ARBA00005582"/>
    </source>
</evidence>
<comment type="cofactor">
    <cofactor evidence="1">
        <name>Mg(2+)</name>
        <dbReference type="ChEBI" id="CHEBI:18420"/>
    </cofactor>
</comment>
<dbReference type="SUPFAM" id="SSF55811">
    <property type="entry name" value="Nudix"/>
    <property type="match status" value="1"/>
</dbReference>
<sequence>MSKEIDKLAWLCIRERRLLGARSENKTLYYIPGGKREAGENDEQALCREVKEELSVTLLPDTLRYAGTFRAHAEGKAEGVQVKMTCYFADFIGELRAAAEIAEIRWLSAQDGEQCSPAARLIFEHLHQQRLID</sequence>
<evidence type="ECO:0000313" key="8">
    <source>
        <dbReference type="Proteomes" id="UP000335415"/>
    </source>
</evidence>
<evidence type="ECO:0000256" key="1">
    <source>
        <dbReference type="ARBA" id="ARBA00001946"/>
    </source>
</evidence>
<gene>
    <name evidence="7" type="ORF">FJU30_24240</name>
</gene>
<evidence type="ECO:0000313" key="7">
    <source>
        <dbReference type="EMBL" id="KAA8995499.1"/>
    </source>
</evidence>
<dbReference type="Proteomes" id="UP000335415">
    <property type="component" value="Unassembled WGS sequence"/>
</dbReference>
<name>A0A5J5FRS1_9GAMM</name>
<dbReference type="InterPro" id="IPR000086">
    <property type="entry name" value="NUDIX_hydrolase_dom"/>
</dbReference>
<proteinExistence type="inferred from homology"/>
<dbReference type="GO" id="GO:0046872">
    <property type="term" value="F:metal ion binding"/>
    <property type="evidence" value="ECO:0007669"/>
    <property type="project" value="UniProtKB-KW"/>
</dbReference>
<dbReference type="PROSITE" id="PS51462">
    <property type="entry name" value="NUDIX"/>
    <property type="match status" value="1"/>
</dbReference>
<evidence type="ECO:0000256" key="3">
    <source>
        <dbReference type="ARBA" id="ARBA00022723"/>
    </source>
</evidence>
<keyword evidence="8" id="KW-1185">Reference proteome</keyword>
<comment type="similarity">
    <text evidence="2">Belongs to the Nudix hydrolase family.</text>
</comment>
<keyword evidence="4" id="KW-0378">Hydrolase</keyword>
<dbReference type="GO" id="GO:0005737">
    <property type="term" value="C:cytoplasm"/>
    <property type="evidence" value="ECO:0007669"/>
    <property type="project" value="TreeGrafter"/>
</dbReference>
<dbReference type="Pfam" id="PF00293">
    <property type="entry name" value="NUDIX"/>
    <property type="match status" value="1"/>
</dbReference>
<dbReference type="EMBL" id="VYKJ01000019">
    <property type="protein sequence ID" value="KAA8995499.1"/>
    <property type="molecule type" value="Genomic_DNA"/>
</dbReference>